<proteinExistence type="predicted"/>
<feature type="region of interest" description="Disordered" evidence="1">
    <location>
        <begin position="1"/>
        <end position="24"/>
    </location>
</feature>
<keyword evidence="3" id="KW-1185">Reference proteome</keyword>
<sequence>MRKALAEPKQVRPRTDEGAEAQRKATVEKFLAESSGEIAKELEEAKKILSEHKIRLGYSVEKEGDAPQLDEGARPQLVVRLYKDSLKYSLYFRLTGSDVRVFAHPPILPYRELIYHIKGDKYGKQAVGACIGEAVAYILDQT</sequence>
<evidence type="ECO:0000313" key="2">
    <source>
        <dbReference type="EMBL" id="MCW1922621.1"/>
    </source>
</evidence>
<gene>
    <name evidence="2" type="ORF">OKA05_08650</name>
</gene>
<reference evidence="2 3" key="1">
    <citation type="submission" date="2022-10" db="EMBL/GenBank/DDBJ databases">
        <title>Luteolibacter arcticus strain CCTCC AB 2014275, whole genome shotgun sequencing project.</title>
        <authorList>
            <person name="Zhao G."/>
            <person name="Shen L."/>
        </authorList>
    </citation>
    <scope>NUCLEOTIDE SEQUENCE [LARGE SCALE GENOMIC DNA]</scope>
    <source>
        <strain evidence="2 3">CCTCC AB 2014275</strain>
    </source>
</reference>
<comment type="caution">
    <text evidence="2">The sequence shown here is derived from an EMBL/GenBank/DDBJ whole genome shotgun (WGS) entry which is preliminary data.</text>
</comment>
<evidence type="ECO:0000313" key="3">
    <source>
        <dbReference type="Proteomes" id="UP001320876"/>
    </source>
</evidence>
<dbReference type="Proteomes" id="UP001320876">
    <property type="component" value="Unassembled WGS sequence"/>
</dbReference>
<dbReference type="RefSeq" id="WP_264486730.1">
    <property type="nucleotide sequence ID" value="NZ_JAPDDT010000003.1"/>
</dbReference>
<evidence type="ECO:0000256" key="1">
    <source>
        <dbReference type="SAM" id="MobiDB-lite"/>
    </source>
</evidence>
<protein>
    <submittedName>
        <fullName evidence="2">Uncharacterized protein</fullName>
    </submittedName>
</protein>
<name>A0ABT3GG88_9BACT</name>
<organism evidence="2 3">
    <name type="scientific">Luteolibacter arcticus</name>
    <dbReference type="NCBI Taxonomy" id="1581411"/>
    <lineage>
        <taxon>Bacteria</taxon>
        <taxon>Pseudomonadati</taxon>
        <taxon>Verrucomicrobiota</taxon>
        <taxon>Verrucomicrobiia</taxon>
        <taxon>Verrucomicrobiales</taxon>
        <taxon>Verrucomicrobiaceae</taxon>
        <taxon>Luteolibacter</taxon>
    </lineage>
</organism>
<dbReference type="EMBL" id="JAPDDT010000003">
    <property type="protein sequence ID" value="MCW1922621.1"/>
    <property type="molecule type" value="Genomic_DNA"/>
</dbReference>
<accession>A0ABT3GG88</accession>